<dbReference type="EMBL" id="RBIM01000002">
    <property type="protein sequence ID" value="RKR02730.1"/>
    <property type="molecule type" value="Genomic_DNA"/>
</dbReference>
<dbReference type="OrthoDB" id="7631577at2"/>
<sequence length="152" mass="16085">MGLFFLIVGSVVGVSVMVFFNARLGISTQAKLSGLDEAIMRLDTDRVGFEAGEGVLAADGEGALVAERSGACLGLVVARGSDFVIRYLGPGRVRDVAIDNEHVLHLRLNDFVFAPARLRFDSAEVAADWAERLTALQAVAVEVAPLQAGARS</sequence>
<dbReference type="AlphaFoldDB" id="A0A495DJC1"/>
<reference evidence="2 3" key="1">
    <citation type="submission" date="2018-10" db="EMBL/GenBank/DDBJ databases">
        <title>Genomic Encyclopedia of Type Strains, Phase IV (KMG-IV): sequencing the most valuable type-strain genomes for metagenomic binning, comparative biology and taxonomic classification.</title>
        <authorList>
            <person name="Goeker M."/>
        </authorList>
    </citation>
    <scope>NUCLEOTIDE SEQUENCE [LARGE SCALE GENOMIC DNA]</scope>
    <source>
        <strain evidence="2 3">DSM 4734</strain>
    </source>
</reference>
<keyword evidence="1" id="KW-0472">Membrane</keyword>
<evidence type="ECO:0000256" key="1">
    <source>
        <dbReference type="SAM" id="Phobius"/>
    </source>
</evidence>
<dbReference type="RefSeq" id="WP_121210043.1">
    <property type="nucleotide sequence ID" value="NZ_RBIM01000002.1"/>
</dbReference>
<accession>A0A495DJC1</accession>
<feature type="transmembrane region" description="Helical" evidence="1">
    <location>
        <begin position="6"/>
        <end position="26"/>
    </location>
</feature>
<organism evidence="2 3">
    <name type="scientific">Maricaulis maris</name>
    <dbReference type="NCBI Taxonomy" id="74318"/>
    <lineage>
        <taxon>Bacteria</taxon>
        <taxon>Pseudomonadati</taxon>
        <taxon>Pseudomonadota</taxon>
        <taxon>Alphaproteobacteria</taxon>
        <taxon>Maricaulales</taxon>
        <taxon>Maricaulaceae</taxon>
        <taxon>Maricaulis</taxon>
    </lineage>
</organism>
<dbReference type="Proteomes" id="UP000273675">
    <property type="component" value="Unassembled WGS sequence"/>
</dbReference>
<keyword evidence="1" id="KW-0812">Transmembrane</keyword>
<proteinExistence type="predicted"/>
<name>A0A495DJC1_9PROT</name>
<comment type="caution">
    <text evidence="2">The sequence shown here is derived from an EMBL/GenBank/DDBJ whole genome shotgun (WGS) entry which is preliminary data.</text>
</comment>
<evidence type="ECO:0000313" key="3">
    <source>
        <dbReference type="Proteomes" id="UP000273675"/>
    </source>
</evidence>
<protein>
    <submittedName>
        <fullName evidence="2">Uncharacterized protein</fullName>
    </submittedName>
</protein>
<evidence type="ECO:0000313" key="2">
    <source>
        <dbReference type="EMBL" id="RKR02730.1"/>
    </source>
</evidence>
<keyword evidence="1" id="KW-1133">Transmembrane helix</keyword>
<gene>
    <name evidence="2" type="ORF">C7435_0669</name>
</gene>